<gene>
    <name evidence="6" type="ORF">ACFFUU_05530</name>
</gene>
<dbReference type="Gene3D" id="2.40.170.20">
    <property type="entry name" value="TonB-dependent receptor, beta-barrel domain"/>
    <property type="match status" value="1"/>
</dbReference>
<sequence length="704" mass="80593">MKMNKFSLLLILFVTQFVLAQEKEKRKEQEKEKPEELKEVVVENETKTFAYKNGNIKVDVANSIFNSSPNTLDLLAKLPKIQITPEKDGISVIGKGTPLLYIDNQSVDMEEFNALAVEDIKTIEIINNPSSKYEANGRVVILITRKFSKKEGFKVVLSENASFKKYFNNYSGINASFKTGKLEFKTNFNYNQITVWESNGNDLTMPDYDIHSNYLVTAITKRPQFLYGSGLFYKINEDDYLTLNGSRKSQDDIFDINTNTFNQEQSTINYINTLNRNDENREFTNCFLNYNHKIKSLEANLFSGFQYSNFNQQMASVVFNDYNDTGSELTQHRNQKFDVNVFSGRTDLEKKFKNEMQLELGALYLSANADTHFTIENINPVSTTKSDYNYKEQNIAAYSQLSGSYKKLNYTVGLRAENTIVKGKYAAENTFSVDKDYINLFPKAEIGMTIDSSNTISVNYAKSIVRPNYSSTSQASAYINPYFVWANNINLNPTITDEISLDYGYKDKSLRLVFYKTKNPIYYGASYNDSQDLLTFMTTNFEKESGISIELTIPFKYKFWTTTNVVNLGYTKIVDSTALMMETKPSVYIYSNHIFSLPKEIEVSLTGWGYTKQKLGIFERSGLVTFDAAVTKKFFTAFDCALSWSDIFRKMNYRGNFTINNIAAKGIYYTDSSAISLSIKYSFGKIKKSEFKERSVDENSGRIN</sequence>
<keyword evidence="3" id="KW-0998">Cell outer membrane</keyword>
<evidence type="ECO:0000256" key="4">
    <source>
        <dbReference type="SAM" id="SignalP"/>
    </source>
</evidence>
<name>A0ABV5GD82_9FLAO</name>
<evidence type="ECO:0000259" key="5">
    <source>
        <dbReference type="Pfam" id="PF14905"/>
    </source>
</evidence>
<evidence type="ECO:0000256" key="3">
    <source>
        <dbReference type="ARBA" id="ARBA00023237"/>
    </source>
</evidence>
<feature type="domain" description="Outer membrane protein beta-barrel" evidence="5">
    <location>
        <begin position="292"/>
        <end position="681"/>
    </location>
</feature>
<dbReference type="InterPro" id="IPR041700">
    <property type="entry name" value="OMP_b-brl_3"/>
</dbReference>
<dbReference type="EMBL" id="JBHMFB010000014">
    <property type="protein sequence ID" value="MFB9089053.1"/>
    <property type="molecule type" value="Genomic_DNA"/>
</dbReference>
<dbReference type="Proteomes" id="UP001589576">
    <property type="component" value="Unassembled WGS sequence"/>
</dbReference>
<comment type="subcellular location">
    <subcellularLocation>
        <location evidence="1">Cell outer membrane</location>
    </subcellularLocation>
</comment>
<dbReference type="Pfam" id="PF14905">
    <property type="entry name" value="OMP_b-brl_3"/>
    <property type="match status" value="1"/>
</dbReference>
<feature type="chain" id="PRO_5046672448" evidence="4">
    <location>
        <begin position="21"/>
        <end position="704"/>
    </location>
</feature>
<reference evidence="6 7" key="1">
    <citation type="submission" date="2024-09" db="EMBL/GenBank/DDBJ databases">
        <authorList>
            <person name="Sun Q."/>
            <person name="Mori K."/>
        </authorList>
    </citation>
    <scope>NUCLEOTIDE SEQUENCE [LARGE SCALE GENOMIC DNA]</scope>
    <source>
        <strain evidence="6 7">CECT 8460</strain>
    </source>
</reference>
<protein>
    <submittedName>
        <fullName evidence="6">Outer membrane beta-barrel protein</fullName>
    </submittedName>
</protein>
<dbReference type="InterPro" id="IPR036942">
    <property type="entry name" value="Beta-barrel_TonB_sf"/>
</dbReference>
<feature type="signal peptide" evidence="4">
    <location>
        <begin position="1"/>
        <end position="20"/>
    </location>
</feature>
<accession>A0ABV5GD82</accession>
<organism evidence="6 7">
    <name type="scientific">Flavobacterium paronense</name>
    <dbReference type="NCBI Taxonomy" id="1392775"/>
    <lineage>
        <taxon>Bacteria</taxon>
        <taxon>Pseudomonadati</taxon>
        <taxon>Bacteroidota</taxon>
        <taxon>Flavobacteriia</taxon>
        <taxon>Flavobacteriales</taxon>
        <taxon>Flavobacteriaceae</taxon>
        <taxon>Flavobacterium</taxon>
    </lineage>
</organism>
<evidence type="ECO:0000313" key="6">
    <source>
        <dbReference type="EMBL" id="MFB9089053.1"/>
    </source>
</evidence>
<comment type="caution">
    <text evidence="6">The sequence shown here is derived from an EMBL/GenBank/DDBJ whole genome shotgun (WGS) entry which is preliminary data.</text>
</comment>
<dbReference type="SUPFAM" id="SSF56935">
    <property type="entry name" value="Porins"/>
    <property type="match status" value="1"/>
</dbReference>
<keyword evidence="7" id="KW-1185">Reference proteome</keyword>
<evidence type="ECO:0000313" key="7">
    <source>
        <dbReference type="Proteomes" id="UP001589576"/>
    </source>
</evidence>
<keyword evidence="4" id="KW-0732">Signal</keyword>
<proteinExistence type="predicted"/>
<evidence type="ECO:0000256" key="2">
    <source>
        <dbReference type="ARBA" id="ARBA00023136"/>
    </source>
</evidence>
<evidence type="ECO:0000256" key="1">
    <source>
        <dbReference type="ARBA" id="ARBA00004442"/>
    </source>
</evidence>
<dbReference type="RefSeq" id="WP_379691626.1">
    <property type="nucleotide sequence ID" value="NZ_JBHMFB010000014.1"/>
</dbReference>
<keyword evidence="2" id="KW-0472">Membrane</keyword>